<dbReference type="Proteomes" id="UP000033260">
    <property type="component" value="Chromosome"/>
</dbReference>
<dbReference type="Gene3D" id="3.40.50.2300">
    <property type="match status" value="1"/>
</dbReference>
<proteinExistence type="predicted"/>
<evidence type="ECO:0000256" key="1">
    <source>
        <dbReference type="PROSITE-ProRule" id="PRU00169"/>
    </source>
</evidence>
<dbReference type="EMBL" id="CP010979">
    <property type="protein sequence ID" value="AJQ49417.1"/>
    <property type="molecule type" value="Genomic_DNA"/>
</dbReference>
<dbReference type="InterPro" id="IPR001789">
    <property type="entry name" value="Sig_transdc_resp-reg_receiver"/>
</dbReference>
<feature type="modified residue" description="4-aspartylphosphate" evidence="1">
    <location>
        <position position="61"/>
    </location>
</feature>
<evidence type="ECO:0000313" key="4">
    <source>
        <dbReference type="Proteomes" id="UP000033260"/>
    </source>
</evidence>
<sequence>MSNKWNFLIVDDDEEILEMLKETFESEGFLGDSVVSCVTAKSFNEALVLVENSSFDLLVLDLQDDAEDDASSESYGGERILASLKQHQFTPVVFHTGYAEKIKDLEGRFVKVVRKGAHEELSAAVKYSFDTKLPSLIRYIKEQQRKYLWDHVENGGISADDLSEDGEVAYLLARRLASSLSSSSIRKFFNPEHDLGLEKIHPVEYYIYPPVSYGIGLGDIVVDSEQGGFYLVVNPACDFAQGKVDNVLLVRCTPLKEIPELSSIRELIMQNSAVSKTKRTELKGILADNRKLAGLQPERYKYLPGTSFLPHLVADFQMLSQVQYGELEAFARYNRVATVDTPFAEAIQAKFARYYGRFGVPDIDSERLVAMLIAEIEAEQKGMAHTA</sequence>
<reference evidence="3 4" key="1">
    <citation type="submission" date="2015-02" db="EMBL/GenBank/DDBJ databases">
        <title>Complete Genome Sequencing of Pseudomonas putida S13.1.2.</title>
        <authorList>
            <person name="Chong T.M."/>
            <person name="Chan K.G."/>
            <person name="Dessaux Y."/>
        </authorList>
    </citation>
    <scope>NUCLEOTIDE SEQUENCE [LARGE SCALE GENOMIC DNA]</scope>
    <source>
        <strain evidence="3 4">S13.1.2</strain>
    </source>
</reference>
<dbReference type="RefSeq" id="WP_019471273.1">
    <property type="nucleotide sequence ID" value="NZ_CP010979.1"/>
</dbReference>
<dbReference type="SUPFAM" id="SSF52172">
    <property type="entry name" value="CheY-like"/>
    <property type="match status" value="1"/>
</dbReference>
<organism evidence="3 4">
    <name type="scientific">Pseudomonas putida S13.1.2</name>
    <dbReference type="NCBI Taxonomy" id="1384061"/>
    <lineage>
        <taxon>Bacteria</taxon>
        <taxon>Pseudomonadati</taxon>
        <taxon>Pseudomonadota</taxon>
        <taxon>Gammaproteobacteria</taxon>
        <taxon>Pseudomonadales</taxon>
        <taxon>Pseudomonadaceae</taxon>
        <taxon>Pseudomonas</taxon>
    </lineage>
</organism>
<keyword evidence="1" id="KW-0597">Phosphoprotein</keyword>
<name>A0AAU8S1Z8_PSEPU</name>
<dbReference type="PROSITE" id="PS50110">
    <property type="entry name" value="RESPONSE_REGULATORY"/>
    <property type="match status" value="1"/>
</dbReference>
<gene>
    <name evidence="3" type="ORF">N805_20335</name>
</gene>
<evidence type="ECO:0000313" key="3">
    <source>
        <dbReference type="EMBL" id="AJQ49417.1"/>
    </source>
</evidence>
<protein>
    <recommendedName>
        <fullName evidence="2">Response regulatory domain-containing protein</fullName>
    </recommendedName>
</protein>
<evidence type="ECO:0000259" key="2">
    <source>
        <dbReference type="PROSITE" id="PS50110"/>
    </source>
</evidence>
<dbReference type="GO" id="GO:0000160">
    <property type="term" value="P:phosphorelay signal transduction system"/>
    <property type="evidence" value="ECO:0007669"/>
    <property type="project" value="InterPro"/>
</dbReference>
<dbReference type="AlphaFoldDB" id="A0AAU8S1Z8"/>
<accession>A0AAU8S1Z8</accession>
<dbReference type="InterPro" id="IPR011006">
    <property type="entry name" value="CheY-like_superfamily"/>
</dbReference>
<feature type="domain" description="Response regulatory" evidence="2">
    <location>
        <begin position="6"/>
        <end position="129"/>
    </location>
</feature>